<evidence type="ECO:0000313" key="9">
    <source>
        <dbReference type="Proteomes" id="UP000095009"/>
    </source>
</evidence>
<dbReference type="InterPro" id="IPR052484">
    <property type="entry name" value="CENP-W/WIP1"/>
</dbReference>
<keyword evidence="3" id="KW-0158">Chromosome</keyword>
<comment type="subcellular location">
    <subcellularLocation>
        <location evidence="2">Chromosome</location>
        <location evidence="2">Centromere</location>
        <location evidence="2">Kinetochore</location>
    </subcellularLocation>
    <subcellularLocation>
        <location evidence="1">Nucleus</location>
    </subcellularLocation>
</comment>
<sequence length="76" mass="8673">MSRKLPRTSLRKIIKHYSGQYNIAKNADALIYVDYILFLKELLRLSAIEAKKTGNKVVSSHHIRKSTQVATGKFRG</sequence>
<evidence type="ECO:0000256" key="4">
    <source>
        <dbReference type="ARBA" id="ARBA00022838"/>
    </source>
</evidence>
<dbReference type="GO" id="GO:0051382">
    <property type="term" value="P:kinetochore assembly"/>
    <property type="evidence" value="ECO:0007669"/>
    <property type="project" value="InterPro"/>
</dbReference>
<dbReference type="GO" id="GO:0000278">
    <property type="term" value="P:mitotic cell cycle"/>
    <property type="evidence" value="ECO:0007669"/>
    <property type="project" value="InterPro"/>
</dbReference>
<organism evidence="8 9">
    <name type="scientific">Nadsonia fulvescens var. elongata DSM 6958</name>
    <dbReference type="NCBI Taxonomy" id="857566"/>
    <lineage>
        <taxon>Eukaryota</taxon>
        <taxon>Fungi</taxon>
        <taxon>Dikarya</taxon>
        <taxon>Ascomycota</taxon>
        <taxon>Saccharomycotina</taxon>
        <taxon>Dipodascomycetes</taxon>
        <taxon>Dipodascales</taxon>
        <taxon>Dipodascales incertae sedis</taxon>
        <taxon>Nadsonia</taxon>
    </lineage>
</organism>
<keyword evidence="6" id="KW-0137">Centromere</keyword>
<dbReference type="STRING" id="857566.A0A1E3PMQ3"/>
<dbReference type="SUPFAM" id="SSF47113">
    <property type="entry name" value="Histone-fold"/>
    <property type="match status" value="1"/>
</dbReference>
<dbReference type="Pfam" id="PF15510">
    <property type="entry name" value="CENP-W"/>
    <property type="match status" value="1"/>
</dbReference>
<evidence type="ECO:0000256" key="7">
    <source>
        <dbReference type="ARBA" id="ARBA00038432"/>
    </source>
</evidence>
<evidence type="ECO:0008006" key="10">
    <source>
        <dbReference type="Google" id="ProtNLM"/>
    </source>
</evidence>
<keyword evidence="5" id="KW-0539">Nucleus</keyword>
<evidence type="ECO:0000256" key="1">
    <source>
        <dbReference type="ARBA" id="ARBA00004123"/>
    </source>
</evidence>
<gene>
    <name evidence="8" type="ORF">NADFUDRAFT_46006</name>
</gene>
<reference evidence="8 9" key="1">
    <citation type="journal article" date="2016" name="Proc. Natl. Acad. Sci. U.S.A.">
        <title>Comparative genomics of biotechnologically important yeasts.</title>
        <authorList>
            <person name="Riley R."/>
            <person name="Haridas S."/>
            <person name="Wolfe K.H."/>
            <person name="Lopes M.R."/>
            <person name="Hittinger C.T."/>
            <person name="Goeker M."/>
            <person name="Salamov A.A."/>
            <person name="Wisecaver J.H."/>
            <person name="Long T.M."/>
            <person name="Calvey C.H."/>
            <person name="Aerts A.L."/>
            <person name="Barry K.W."/>
            <person name="Choi C."/>
            <person name="Clum A."/>
            <person name="Coughlan A.Y."/>
            <person name="Deshpande S."/>
            <person name="Douglass A.P."/>
            <person name="Hanson S.J."/>
            <person name="Klenk H.-P."/>
            <person name="LaButti K.M."/>
            <person name="Lapidus A."/>
            <person name="Lindquist E.A."/>
            <person name="Lipzen A.M."/>
            <person name="Meier-Kolthoff J.P."/>
            <person name="Ohm R.A."/>
            <person name="Otillar R.P."/>
            <person name="Pangilinan J.L."/>
            <person name="Peng Y."/>
            <person name="Rokas A."/>
            <person name="Rosa C.A."/>
            <person name="Scheuner C."/>
            <person name="Sibirny A.A."/>
            <person name="Slot J.C."/>
            <person name="Stielow J.B."/>
            <person name="Sun H."/>
            <person name="Kurtzman C.P."/>
            <person name="Blackwell M."/>
            <person name="Grigoriev I.V."/>
            <person name="Jeffries T.W."/>
        </authorList>
    </citation>
    <scope>NUCLEOTIDE SEQUENCE [LARGE SCALE GENOMIC DNA]</scope>
    <source>
        <strain evidence="8 9">DSM 6958</strain>
    </source>
</reference>
<evidence type="ECO:0000256" key="6">
    <source>
        <dbReference type="ARBA" id="ARBA00023328"/>
    </source>
</evidence>
<dbReference type="CDD" id="cd13732">
    <property type="entry name" value="HFD_CENP-W"/>
    <property type="match status" value="1"/>
</dbReference>
<dbReference type="Proteomes" id="UP000095009">
    <property type="component" value="Unassembled WGS sequence"/>
</dbReference>
<dbReference type="InterPro" id="IPR009072">
    <property type="entry name" value="Histone-fold"/>
</dbReference>
<keyword evidence="4" id="KW-0995">Kinetochore</keyword>
<evidence type="ECO:0000313" key="8">
    <source>
        <dbReference type="EMBL" id="ODQ66580.1"/>
    </source>
</evidence>
<protein>
    <recommendedName>
        <fullName evidence="10">Transcription factor CBF/NF-Y/archaeal histone domain-containing protein</fullName>
    </recommendedName>
</protein>
<proteinExistence type="inferred from homology"/>
<dbReference type="GO" id="GO:0046982">
    <property type="term" value="F:protein heterodimerization activity"/>
    <property type="evidence" value="ECO:0007669"/>
    <property type="project" value="InterPro"/>
</dbReference>
<dbReference type="EMBL" id="KV454408">
    <property type="protein sequence ID" value="ODQ66580.1"/>
    <property type="molecule type" value="Genomic_DNA"/>
</dbReference>
<accession>A0A1E3PMQ3</accession>
<keyword evidence="9" id="KW-1185">Reference proteome</keyword>
<dbReference type="AlphaFoldDB" id="A0A1E3PMQ3"/>
<dbReference type="PANTHER" id="PTHR34832:SF1">
    <property type="entry name" value="CENTROMERE PROTEIN W"/>
    <property type="match status" value="1"/>
</dbReference>
<dbReference type="InterPro" id="IPR028847">
    <property type="entry name" value="CENP-W"/>
</dbReference>
<dbReference type="PANTHER" id="PTHR34832">
    <property type="entry name" value="CENTROMERE PROTEIN W"/>
    <property type="match status" value="1"/>
</dbReference>
<comment type="similarity">
    <text evidence="7">Belongs to the CENP-W/WIP1 family.</text>
</comment>
<evidence type="ECO:0000256" key="5">
    <source>
        <dbReference type="ARBA" id="ARBA00023242"/>
    </source>
</evidence>
<dbReference type="GO" id="GO:0000776">
    <property type="term" value="C:kinetochore"/>
    <property type="evidence" value="ECO:0007669"/>
    <property type="project" value="UniProtKB-KW"/>
</dbReference>
<evidence type="ECO:0000256" key="2">
    <source>
        <dbReference type="ARBA" id="ARBA00004629"/>
    </source>
</evidence>
<dbReference type="Gene3D" id="1.10.20.10">
    <property type="entry name" value="Histone, subunit A"/>
    <property type="match status" value="1"/>
</dbReference>
<dbReference type="GO" id="GO:0005654">
    <property type="term" value="C:nucleoplasm"/>
    <property type="evidence" value="ECO:0007669"/>
    <property type="project" value="TreeGrafter"/>
</dbReference>
<dbReference type="OrthoDB" id="2543597at2759"/>
<evidence type="ECO:0000256" key="3">
    <source>
        <dbReference type="ARBA" id="ARBA00022454"/>
    </source>
</evidence>
<name>A0A1E3PMQ3_9ASCO</name>
<dbReference type="GO" id="GO:0003677">
    <property type="term" value="F:DNA binding"/>
    <property type="evidence" value="ECO:0007669"/>
    <property type="project" value="InterPro"/>
</dbReference>
<dbReference type="GO" id="GO:0007059">
    <property type="term" value="P:chromosome segregation"/>
    <property type="evidence" value="ECO:0007669"/>
    <property type="project" value="TreeGrafter"/>
</dbReference>